<comment type="subcellular location">
    <subcellularLocation>
        <location evidence="1">Cell membrane</location>
        <topology evidence="1">Multi-pass membrane protein</topology>
    </subcellularLocation>
</comment>
<evidence type="ECO:0000256" key="1">
    <source>
        <dbReference type="ARBA" id="ARBA00004651"/>
    </source>
</evidence>
<keyword evidence="2" id="KW-0813">Transport</keyword>
<proteinExistence type="predicted"/>
<dbReference type="InterPro" id="IPR003838">
    <property type="entry name" value="ABC3_permease_C"/>
</dbReference>
<keyword evidence="6 7" id="KW-0472">Membrane</keyword>
<accession>A0A6J4VVK8</accession>
<gene>
    <name evidence="10" type="ORF">AVDCRST_MAG81-4812</name>
</gene>
<feature type="transmembrane region" description="Helical" evidence="7">
    <location>
        <begin position="266"/>
        <end position="291"/>
    </location>
</feature>
<feature type="transmembrane region" description="Helical" evidence="7">
    <location>
        <begin position="356"/>
        <end position="377"/>
    </location>
</feature>
<dbReference type="EMBL" id="CADCWO010000247">
    <property type="protein sequence ID" value="CAA9589679.1"/>
    <property type="molecule type" value="Genomic_DNA"/>
</dbReference>
<dbReference type="GO" id="GO:0005886">
    <property type="term" value="C:plasma membrane"/>
    <property type="evidence" value="ECO:0007669"/>
    <property type="project" value="UniProtKB-SubCell"/>
</dbReference>
<feature type="domain" description="ABC3 transporter permease C-terminal" evidence="8">
    <location>
        <begin position="274"/>
        <end position="382"/>
    </location>
</feature>
<sequence>MVSLARKNLFQDLPRFVVAQAGIMFAVSLVTIQTGLFSGFSRSTSLLVDNSKADIWVASEDLRFLDLTVPIPLQRRNQAQQVQGVDRAEALILRGTVWRRSSTPLTSVRVVGFDPEGQLFQPKKLDQGTLSQLKQPYTVMVDRSDLDSLNVNRVGQVAKVGSFQARIVGLSKEMRSIVSPAFMFTSLENAYAYINSPIAEPPRNPPAPKPLTSTDQVSYILIRAEPGQDLQALKRRIEAALPDTRAYTRGEFADLNQRYWQKSTGVGFILGLGAAVGMIVGLVIVGQILYASVSDHLKEFGTLKAMGSPNWFIYSVIIRQALWMAVLGYIPGMALCIALGTWTLQTQAIEILISPMLATGVFGLTIVMCIGAAVFAIQKVTYVDPAIVFKA</sequence>
<evidence type="ECO:0000256" key="6">
    <source>
        <dbReference type="ARBA" id="ARBA00023136"/>
    </source>
</evidence>
<dbReference type="InterPro" id="IPR025857">
    <property type="entry name" value="MacB_PCD"/>
</dbReference>
<feature type="transmembrane region" description="Helical" evidence="7">
    <location>
        <begin position="16"/>
        <end position="37"/>
    </location>
</feature>
<dbReference type="PANTHER" id="PTHR43738:SF1">
    <property type="entry name" value="HEMIN TRANSPORT SYSTEM PERMEASE PROTEIN HRTB-RELATED"/>
    <property type="match status" value="1"/>
</dbReference>
<evidence type="ECO:0000256" key="4">
    <source>
        <dbReference type="ARBA" id="ARBA00022692"/>
    </source>
</evidence>
<dbReference type="PANTHER" id="PTHR43738">
    <property type="entry name" value="ABC TRANSPORTER, MEMBRANE PROTEIN"/>
    <property type="match status" value="1"/>
</dbReference>
<evidence type="ECO:0000256" key="2">
    <source>
        <dbReference type="ARBA" id="ARBA00022448"/>
    </source>
</evidence>
<feature type="domain" description="MacB-like periplasmic core" evidence="9">
    <location>
        <begin position="21"/>
        <end position="239"/>
    </location>
</feature>
<organism evidence="10">
    <name type="scientific">uncultured Synechococcales cyanobacterium</name>
    <dbReference type="NCBI Taxonomy" id="1936017"/>
    <lineage>
        <taxon>Bacteria</taxon>
        <taxon>Bacillati</taxon>
        <taxon>Cyanobacteriota</taxon>
        <taxon>Cyanophyceae</taxon>
        <taxon>Synechococcales</taxon>
        <taxon>environmental samples</taxon>
    </lineage>
</organism>
<keyword evidence="5 7" id="KW-1133">Transmembrane helix</keyword>
<protein>
    <submittedName>
        <fullName evidence="10">ABC-type antimicrobial peptide transport system, permease component</fullName>
    </submittedName>
</protein>
<dbReference type="Pfam" id="PF02687">
    <property type="entry name" value="FtsX"/>
    <property type="match status" value="1"/>
</dbReference>
<feature type="transmembrane region" description="Helical" evidence="7">
    <location>
        <begin position="311"/>
        <end position="344"/>
    </location>
</feature>
<dbReference type="Pfam" id="PF12704">
    <property type="entry name" value="MacB_PCD"/>
    <property type="match status" value="1"/>
</dbReference>
<dbReference type="PIRSF" id="PIRSF031773">
    <property type="entry name" value="DevC"/>
    <property type="match status" value="1"/>
</dbReference>
<evidence type="ECO:0000259" key="8">
    <source>
        <dbReference type="Pfam" id="PF02687"/>
    </source>
</evidence>
<reference evidence="10" key="1">
    <citation type="submission" date="2020-02" db="EMBL/GenBank/DDBJ databases">
        <authorList>
            <person name="Meier V. D."/>
        </authorList>
    </citation>
    <scope>NUCLEOTIDE SEQUENCE</scope>
    <source>
        <strain evidence="10">AVDCRST_MAG81</strain>
    </source>
</reference>
<evidence type="ECO:0000259" key="9">
    <source>
        <dbReference type="Pfam" id="PF12704"/>
    </source>
</evidence>
<evidence type="ECO:0000256" key="3">
    <source>
        <dbReference type="ARBA" id="ARBA00022475"/>
    </source>
</evidence>
<dbReference type="InterPro" id="IPR005891">
    <property type="entry name" value="DevC"/>
</dbReference>
<evidence type="ECO:0000256" key="5">
    <source>
        <dbReference type="ARBA" id="ARBA00022989"/>
    </source>
</evidence>
<dbReference type="InterPro" id="IPR051125">
    <property type="entry name" value="ABC-4/HrtB_transporter"/>
</dbReference>
<keyword evidence="4 7" id="KW-0812">Transmembrane</keyword>
<keyword evidence="3" id="KW-1003">Cell membrane</keyword>
<name>A0A6J4VVK8_9CYAN</name>
<evidence type="ECO:0000256" key="7">
    <source>
        <dbReference type="SAM" id="Phobius"/>
    </source>
</evidence>
<dbReference type="AlphaFoldDB" id="A0A6J4VVK8"/>
<evidence type="ECO:0000313" key="10">
    <source>
        <dbReference type="EMBL" id="CAA9589679.1"/>
    </source>
</evidence>